<keyword evidence="1" id="KW-0472">Membrane</keyword>
<proteinExistence type="predicted"/>
<reference evidence="2" key="1">
    <citation type="journal article" date="2023" name="Mol. Biol. Evol.">
        <title>Third-Generation Sequencing Reveals the Adaptive Role of the Epigenome in Three Deep-Sea Polychaetes.</title>
        <authorList>
            <person name="Perez M."/>
            <person name="Aroh O."/>
            <person name="Sun Y."/>
            <person name="Lan Y."/>
            <person name="Juniper S.K."/>
            <person name="Young C.R."/>
            <person name="Angers B."/>
            <person name="Qian P.Y."/>
        </authorList>
    </citation>
    <scope>NUCLEOTIDE SEQUENCE</scope>
    <source>
        <strain evidence="2">R07B-5</strain>
    </source>
</reference>
<evidence type="ECO:0000313" key="2">
    <source>
        <dbReference type="EMBL" id="KAK2179829.1"/>
    </source>
</evidence>
<evidence type="ECO:0000313" key="3">
    <source>
        <dbReference type="Proteomes" id="UP001209878"/>
    </source>
</evidence>
<comment type="caution">
    <text evidence="2">The sequence shown here is derived from an EMBL/GenBank/DDBJ whole genome shotgun (WGS) entry which is preliminary data.</text>
</comment>
<sequence length="158" mass="17359">MCRCRWLRAVSRDVMRMIVALSMFLMSGSLSLLRWVRLSRKPSTSACSACVSSTSSSCLSPRSSLMRRSPMSASVPSIQALSRSNSSSYVCHRPNSSRNVFTRSSACCLHCCHLSCTSLTVLGSVLLTSGSHSLVKLSTVLTSWSRYFHESLNSDCNF</sequence>
<evidence type="ECO:0000256" key="1">
    <source>
        <dbReference type="SAM" id="Phobius"/>
    </source>
</evidence>
<dbReference type="Proteomes" id="UP001209878">
    <property type="component" value="Unassembled WGS sequence"/>
</dbReference>
<name>A0AAD9NUG2_RIDPI</name>
<keyword evidence="3" id="KW-1185">Reference proteome</keyword>
<dbReference type="AlphaFoldDB" id="A0AAD9NUG2"/>
<organism evidence="2 3">
    <name type="scientific">Ridgeia piscesae</name>
    <name type="common">Tubeworm</name>
    <dbReference type="NCBI Taxonomy" id="27915"/>
    <lineage>
        <taxon>Eukaryota</taxon>
        <taxon>Metazoa</taxon>
        <taxon>Spiralia</taxon>
        <taxon>Lophotrochozoa</taxon>
        <taxon>Annelida</taxon>
        <taxon>Polychaeta</taxon>
        <taxon>Sedentaria</taxon>
        <taxon>Canalipalpata</taxon>
        <taxon>Sabellida</taxon>
        <taxon>Siboglinidae</taxon>
        <taxon>Ridgeia</taxon>
    </lineage>
</organism>
<keyword evidence="1" id="KW-0812">Transmembrane</keyword>
<protein>
    <submittedName>
        <fullName evidence="2">Uncharacterized protein</fullName>
    </submittedName>
</protein>
<dbReference type="EMBL" id="JAODUO010000470">
    <property type="protein sequence ID" value="KAK2179829.1"/>
    <property type="molecule type" value="Genomic_DNA"/>
</dbReference>
<accession>A0AAD9NUG2</accession>
<feature type="transmembrane region" description="Helical" evidence="1">
    <location>
        <begin position="14"/>
        <end position="33"/>
    </location>
</feature>
<keyword evidence="1" id="KW-1133">Transmembrane helix</keyword>
<gene>
    <name evidence="2" type="ORF">NP493_470g01002</name>
</gene>